<dbReference type="AlphaFoldDB" id="A0AAD6GM36"/>
<reference evidence="1 2" key="1">
    <citation type="journal article" date="2023" name="IMA Fungus">
        <title>Comparative genomic study of the Penicillium genus elucidates a diverse pangenome and 15 lateral gene transfer events.</title>
        <authorList>
            <person name="Petersen C."/>
            <person name="Sorensen T."/>
            <person name="Nielsen M.R."/>
            <person name="Sondergaard T.E."/>
            <person name="Sorensen J.L."/>
            <person name="Fitzpatrick D.A."/>
            <person name="Frisvad J.C."/>
            <person name="Nielsen K.L."/>
        </authorList>
    </citation>
    <scope>NUCLEOTIDE SEQUENCE [LARGE SCALE GENOMIC DNA]</scope>
    <source>
        <strain evidence="1 2">IBT 29057</strain>
    </source>
</reference>
<evidence type="ECO:0000313" key="1">
    <source>
        <dbReference type="EMBL" id="KAJ5569193.1"/>
    </source>
</evidence>
<sequence>MEHYKWNPEPICYGGGEVLDGFSPAALAWVHFQIMVVYPNNVEVRNPFFTVGAFTNLDQIEIESA</sequence>
<keyword evidence="2" id="KW-1185">Reference proteome</keyword>
<organism evidence="1 2">
    <name type="scientific">Penicillium hetheringtonii</name>
    <dbReference type="NCBI Taxonomy" id="911720"/>
    <lineage>
        <taxon>Eukaryota</taxon>
        <taxon>Fungi</taxon>
        <taxon>Dikarya</taxon>
        <taxon>Ascomycota</taxon>
        <taxon>Pezizomycotina</taxon>
        <taxon>Eurotiomycetes</taxon>
        <taxon>Eurotiomycetidae</taxon>
        <taxon>Eurotiales</taxon>
        <taxon>Aspergillaceae</taxon>
        <taxon>Penicillium</taxon>
    </lineage>
</organism>
<dbReference type="Proteomes" id="UP001216150">
    <property type="component" value="Unassembled WGS sequence"/>
</dbReference>
<gene>
    <name evidence="1" type="ORF">N7450_011679</name>
</gene>
<comment type="caution">
    <text evidence="1">The sequence shown here is derived from an EMBL/GenBank/DDBJ whole genome shotgun (WGS) entry which is preliminary data.</text>
</comment>
<accession>A0AAD6GM36</accession>
<evidence type="ECO:0000313" key="2">
    <source>
        <dbReference type="Proteomes" id="UP001216150"/>
    </source>
</evidence>
<dbReference type="EMBL" id="JAQJAC010000010">
    <property type="protein sequence ID" value="KAJ5569193.1"/>
    <property type="molecule type" value="Genomic_DNA"/>
</dbReference>
<protein>
    <submittedName>
        <fullName evidence="1">Uncharacterized protein</fullName>
    </submittedName>
</protein>
<proteinExistence type="predicted"/>
<name>A0AAD6GM36_9EURO</name>